<name>A0ABP7LWZ0_9ACTN</name>
<feature type="region of interest" description="Disordered" evidence="1">
    <location>
        <begin position="440"/>
        <end position="461"/>
    </location>
</feature>
<dbReference type="InterPro" id="IPR027417">
    <property type="entry name" value="P-loop_NTPase"/>
</dbReference>
<evidence type="ECO:0008006" key="4">
    <source>
        <dbReference type="Google" id="ProtNLM"/>
    </source>
</evidence>
<reference evidence="3" key="1">
    <citation type="journal article" date="2019" name="Int. J. Syst. Evol. Microbiol.">
        <title>The Global Catalogue of Microorganisms (GCM) 10K type strain sequencing project: providing services to taxonomists for standard genome sequencing and annotation.</title>
        <authorList>
            <consortium name="The Broad Institute Genomics Platform"/>
            <consortium name="The Broad Institute Genome Sequencing Center for Infectious Disease"/>
            <person name="Wu L."/>
            <person name="Ma J."/>
        </authorList>
    </citation>
    <scope>NUCLEOTIDE SEQUENCE [LARGE SCALE GENOMIC DNA]</scope>
    <source>
        <strain evidence="3">JCM 16578</strain>
    </source>
</reference>
<gene>
    <name evidence="2" type="ORF">GCM10022207_92580</name>
</gene>
<dbReference type="SUPFAM" id="SSF52540">
    <property type="entry name" value="P-loop containing nucleoside triphosphate hydrolases"/>
    <property type="match status" value="1"/>
</dbReference>
<proteinExistence type="predicted"/>
<dbReference type="SUPFAM" id="SSF50494">
    <property type="entry name" value="Trypsin-like serine proteases"/>
    <property type="match status" value="1"/>
</dbReference>
<dbReference type="EMBL" id="BAAAZA010000076">
    <property type="protein sequence ID" value="GAA3908528.1"/>
    <property type="molecule type" value="Genomic_DNA"/>
</dbReference>
<dbReference type="Pfam" id="PF13365">
    <property type="entry name" value="Trypsin_2"/>
    <property type="match status" value="1"/>
</dbReference>
<keyword evidence="3" id="KW-1185">Reference proteome</keyword>
<evidence type="ECO:0000313" key="2">
    <source>
        <dbReference type="EMBL" id="GAA3908528.1"/>
    </source>
</evidence>
<dbReference type="InterPro" id="IPR009003">
    <property type="entry name" value="Peptidase_S1_PA"/>
</dbReference>
<sequence length="1250" mass="132955">MAGRGSRTVNCGRDEPGAGPGLVRLYDRAGRPRGTGFAIDHDGTVVTGHEAVDGLDDGLLLQGPDERVCAVGAEAVTPLPHAGLALVRTEGLGLAPLPVTARDRIEAGTYVRIAAGGWREARVLGTTAVTYRAQDRPHHLDAALELAIGTAGTEALRTAGGAAGGPVLDARTGAVLAVLGTALHTEHRTTGFAVPLRGLGQQLERVLSRNTETVAAYGPDLNLAGVLALTGAATPATTGPYDAHSVPEPVRRGAVLGEFAAFEKGPAAVLGLVGPSGSGRTSELASLAARRTRGPVPAPVLWLRGVDLEGPDTSLADAVRRALEQACRIVGASGTHAPAGPRCDVSPESLARVARNAGRPLLLLLDDPEWMPLALAPRLPGWTAATAAWLRETGSRLVVACRQEYWESAGAEFPGEMLHRTRAPAPEPPENLPALFPARTSARTGEGPTVGPRSPASLPPCVRLGTLTPEEALQARARHGIPDGLLDDDAARHPLTLRLFAEVRAALPAAVDGPTDGTARRARISRDDVLCAHLDLMCLRIARRLAAWNGLRGTAVRRLAARVSGQVHEAARHCLGPGQGALDHATFQAVFPGGPAPAPWLGRIEGWHSAVLAEGLFVPVPGGYRFAHEDLADRLQGMHLDLDTALHTLVHARARGAAERPVSSLAASAAVRRRDRAVLRTVPSRTLPVPRHRIGPVVQALLLLPRQKGRAELALRLEELVHALDTLPPSPQDPPHDAVWWATHLLTETLLRLADATPYLHALRLLAEHVVRRRARGLGVPDELGPWFWEALPVSGAERLDLLRRLVAADEAPRTAGGIGSERTAGPVPASPGVPRYLDAVARLLVADAPAVQRELTRWFDDERPLPATPHATVATAAQALLHTHRHWALDDLTEALLDSAHRRGEELLAVLAEEEPSAVCRAVDRWAHDERPARRTAAVAHGLRAAPHVRTEADRELLRHAALAMVARPADCTAHGGALALLVHDPLTRDRYLPQALTRFAAGDPQLPAGALVPALATHPEPVLAAFRPRLRQCGPDVDDTLRTLVDSTTPVLAGQVARLLRDLMALLPEPDVTSHDAGPPTGLGEHIAAHAVRHLEHGRAHRPVLLPLVTGLLDGGPAQLRAALAAALAAPGRAESRPLRWELLDLLLARERDPMVLERLLRAAADGLHRGGEEHARHVIHRVGLLLARTGDGAAHFDRELFDLARHVPGFARHVARWLTEAPGEWAVLVGPSTRRMIENLGGLRVPA</sequence>
<evidence type="ECO:0000313" key="3">
    <source>
        <dbReference type="Proteomes" id="UP001501563"/>
    </source>
</evidence>
<evidence type="ECO:0000256" key="1">
    <source>
        <dbReference type="SAM" id="MobiDB-lite"/>
    </source>
</evidence>
<dbReference type="RefSeq" id="WP_425579165.1">
    <property type="nucleotide sequence ID" value="NZ_BAAAZA010000076.1"/>
</dbReference>
<dbReference type="Gene3D" id="2.40.10.120">
    <property type="match status" value="1"/>
</dbReference>
<accession>A0ABP7LWZ0</accession>
<organism evidence="2 3">
    <name type="scientific">Streptomyces lannensis</name>
    <dbReference type="NCBI Taxonomy" id="766498"/>
    <lineage>
        <taxon>Bacteria</taxon>
        <taxon>Bacillati</taxon>
        <taxon>Actinomycetota</taxon>
        <taxon>Actinomycetes</taxon>
        <taxon>Kitasatosporales</taxon>
        <taxon>Streptomycetaceae</taxon>
        <taxon>Streptomyces</taxon>
    </lineage>
</organism>
<comment type="caution">
    <text evidence="2">The sequence shown here is derived from an EMBL/GenBank/DDBJ whole genome shotgun (WGS) entry which is preliminary data.</text>
</comment>
<dbReference type="Proteomes" id="UP001501563">
    <property type="component" value="Unassembled WGS sequence"/>
</dbReference>
<protein>
    <recommendedName>
        <fullName evidence="4">Large Pro/Ala/Gly-rich protein</fullName>
    </recommendedName>
</protein>